<feature type="domain" description="Ubiquitin-like" evidence="1">
    <location>
        <begin position="27"/>
        <end position="89"/>
    </location>
</feature>
<organism evidence="2 3">
    <name type="scientific">Polarella glacialis</name>
    <name type="common">Dinoflagellate</name>
    <dbReference type="NCBI Taxonomy" id="89957"/>
    <lineage>
        <taxon>Eukaryota</taxon>
        <taxon>Sar</taxon>
        <taxon>Alveolata</taxon>
        <taxon>Dinophyceae</taxon>
        <taxon>Suessiales</taxon>
        <taxon>Suessiaceae</taxon>
        <taxon>Polarella</taxon>
    </lineage>
</organism>
<gene>
    <name evidence="2" type="ORF">PGLA1383_LOCUS1884</name>
</gene>
<dbReference type="Gene3D" id="3.10.20.90">
    <property type="entry name" value="Phosphatidylinositol 3-kinase Catalytic Subunit, Chain A, domain 1"/>
    <property type="match status" value="1"/>
</dbReference>
<dbReference type="Proteomes" id="UP000654075">
    <property type="component" value="Unassembled WGS sequence"/>
</dbReference>
<dbReference type="InterPro" id="IPR000626">
    <property type="entry name" value="Ubiquitin-like_dom"/>
</dbReference>
<reference evidence="2" key="1">
    <citation type="submission" date="2021-02" db="EMBL/GenBank/DDBJ databases">
        <authorList>
            <person name="Dougan E. K."/>
            <person name="Rhodes N."/>
            <person name="Thang M."/>
            <person name="Chan C."/>
        </authorList>
    </citation>
    <scope>NUCLEOTIDE SEQUENCE</scope>
</reference>
<sequence length="132" mass="14790">MRSSAPLPAPQPVPLDYVVHPPPPKPLLLFITNVKNAKTVWVEISVNDNVHMLKRYVSRKMDIPVEDMILVYLGDELKNDTQIKYSSLDLVMQKAAAGEPSAEESTIHLIDIKDTPAEVREPKLTLLDDAHL</sequence>
<dbReference type="OrthoDB" id="432133at2759"/>
<proteinExistence type="predicted"/>
<evidence type="ECO:0000313" key="3">
    <source>
        <dbReference type="Proteomes" id="UP000654075"/>
    </source>
</evidence>
<evidence type="ECO:0000313" key="2">
    <source>
        <dbReference type="EMBL" id="CAE8582895.1"/>
    </source>
</evidence>
<accession>A0A813D851</accession>
<dbReference type="AlphaFoldDB" id="A0A813D851"/>
<evidence type="ECO:0000259" key="1">
    <source>
        <dbReference type="PROSITE" id="PS50053"/>
    </source>
</evidence>
<protein>
    <recommendedName>
        <fullName evidence="1">Ubiquitin-like domain-containing protein</fullName>
    </recommendedName>
</protein>
<comment type="caution">
    <text evidence="2">The sequence shown here is derived from an EMBL/GenBank/DDBJ whole genome shotgun (WGS) entry which is preliminary data.</text>
</comment>
<name>A0A813D851_POLGL</name>
<dbReference type="SUPFAM" id="SSF54236">
    <property type="entry name" value="Ubiquitin-like"/>
    <property type="match status" value="1"/>
</dbReference>
<dbReference type="EMBL" id="CAJNNV010000524">
    <property type="protein sequence ID" value="CAE8582895.1"/>
    <property type="molecule type" value="Genomic_DNA"/>
</dbReference>
<dbReference type="PROSITE" id="PS50053">
    <property type="entry name" value="UBIQUITIN_2"/>
    <property type="match status" value="1"/>
</dbReference>
<dbReference type="InterPro" id="IPR029071">
    <property type="entry name" value="Ubiquitin-like_domsf"/>
</dbReference>
<keyword evidence="3" id="KW-1185">Reference proteome</keyword>